<dbReference type="GO" id="GO:0004845">
    <property type="term" value="F:uracil phosphoribosyltransferase activity"/>
    <property type="evidence" value="ECO:0007669"/>
    <property type="project" value="UniProtKB-EC"/>
</dbReference>
<keyword evidence="13" id="KW-1185">Reference proteome</keyword>
<evidence type="ECO:0000259" key="11">
    <source>
        <dbReference type="Pfam" id="PF14681"/>
    </source>
</evidence>
<evidence type="ECO:0000256" key="10">
    <source>
        <dbReference type="ARBA" id="ARBA00031082"/>
    </source>
</evidence>
<evidence type="ECO:0000256" key="3">
    <source>
        <dbReference type="ARBA" id="ARBA00009516"/>
    </source>
</evidence>
<evidence type="ECO:0000256" key="6">
    <source>
        <dbReference type="ARBA" id="ARBA00022676"/>
    </source>
</evidence>
<dbReference type="InterPro" id="IPR029057">
    <property type="entry name" value="PRTase-like"/>
</dbReference>
<keyword evidence="9" id="KW-0342">GTP-binding</keyword>
<dbReference type="Proteomes" id="UP001342314">
    <property type="component" value="Unassembled WGS sequence"/>
</dbReference>
<comment type="caution">
    <text evidence="12">The sequence shown here is derived from an EMBL/GenBank/DDBJ whole genome shotgun (WGS) entry which is preliminary data.</text>
</comment>
<dbReference type="EMBL" id="BQKY01000011">
    <property type="protein sequence ID" value="GJN92292.1"/>
    <property type="molecule type" value="Genomic_DNA"/>
</dbReference>
<keyword evidence="8" id="KW-0547">Nucleotide-binding</keyword>
<evidence type="ECO:0000256" key="1">
    <source>
        <dbReference type="ARBA" id="ARBA00001946"/>
    </source>
</evidence>
<dbReference type="GO" id="GO:0005525">
    <property type="term" value="F:GTP binding"/>
    <property type="evidence" value="ECO:0007669"/>
    <property type="project" value="UniProtKB-KW"/>
</dbReference>
<evidence type="ECO:0000313" key="13">
    <source>
        <dbReference type="Proteomes" id="UP001342314"/>
    </source>
</evidence>
<dbReference type="Pfam" id="PF14681">
    <property type="entry name" value="UPRTase"/>
    <property type="match status" value="1"/>
</dbReference>
<dbReference type="SUPFAM" id="SSF53271">
    <property type="entry name" value="PRTase-like"/>
    <property type="match status" value="1"/>
</dbReference>
<comment type="pathway">
    <text evidence="2">Pyrimidine metabolism; UMP biosynthesis via salvage pathway; UMP from uracil: step 1/1.</text>
</comment>
<keyword evidence="5" id="KW-0021">Allosteric enzyme</keyword>
<evidence type="ECO:0000256" key="4">
    <source>
        <dbReference type="ARBA" id="ARBA00011894"/>
    </source>
</evidence>
<sequence>MSIHVVSHPLVQAKLSELRDKRTSSHRFRALVKELTTILGIEATRDVQLQDVPGLESPIAPYTGKAVAPRVGLSPILRAGIGMTDPFLDLFPEASVFYLGLFREKVSLQPVEYYQKLPKNVTVDTLYLLDPLVATGGTASAAISILLDWGLDISQIKLVSILGSKPGLQKVADEHPGLQIFACAVDEQLTEDGYVVPGLGDSGDRSFGTV</sequence>
<gene>
    <name evidence="12" type="ORF">Rhopal_005322-T1</name>
</gene>
<dbReference type="InterPro" id="IPR050054">
    <property type="entry name" value="UPRTase/APRTase"/>
</dbReference>
<organism evidence="12 13">
    <name type="scientific">Rhodotorula paludigena</name>
    <dbReference type="NCBI Taxonomy" id="86838"/>
    <lineage>
        <taxon>Eukaryota</taxon>
        <taxon>Fungi</taxon>
        <taxon>Dikarya</taxon>
        <taxon>Basidiomycota</taxon>
        <taxon>Pucciniomycotina</taxon>
        <taxon>Microbotryomycetes</taxon>
        <taxon>Sporidiobolales</taxon>
        <taxon>Sporidiobolaceae</taxon>
        <taxon>Rhodotorula</taxon>
    </lineage>
</organism>
<accession>A0AAV5GSF7</accession>
<dbReference type="GO" id="GO:0005737">
    <property type="term" value="C:cytoplasm"/>
    <property type="evidence" value="ECO:0007669"/>
    <property type="project" value="UniProtKB-ARBA"/>
</dbReference>
<proteinExistence type="inferred from homology"/>
<evidence type="ECO:0000256" key="5">
    <source>
        <dbReference type="ARBA" id="ARBA00022533"/>
    </source>
</evidence>
<evidence type="ECO:0000256" key="9">
    <source>
        <dbReference type="ARBA" id="ARBA00023134"/>
    </source>
</evidence>
<dbReference type="NCBIfam" id="NF001097">
    <property type="entry name" value="PRK00129.1"/>
    <property type="match status" value="1"/>
</dbReference>
<dbReference type="AlphaFoldDB" id="A0AAV5GSF7"/>
<keyword evidence="6" id="KW-0328">Glycosyltransferase</keyword>
<dbReference type="CDD" id="cd06223">
    <property type="entry name" value="PRTases_typeI"/>
    <property type="match status" value="1"/>
</dbReference>
<feature type="domain" description="Phosphoribosyltransferase" evidence="11">
    <location>
        <begin position="5"/>
        <end position="209"/>
    </location>
</feature>
<dbReference type="InterPro" id="IPR000836">
    <property type="entry name" value="PRTase_dom"/>
</dbReference>
<dbReference type="Gene3D" id="3.40.50.2020">
    <property type="match status" value="1"/>
</dbReference>
<name>A0AAV5GSF7_9BASI</name>
<dbReference type="PANTHER" id="PTHR32315:SF4">
    <property type="entry name" value="URACIL PHOSPHORIBOSYLTRANSFERASE, CHLOROPLASTIC"/>
    <property type="match status" value="1"/>
</dbReference>
<reference evidence="12 13" key="1">
    <citation type="submission" date="2021-12" db="EMBL/GenBank/DDBJ databases">
        <title>High titer production of polyol ester of fatty acids by Rhodotorula paludigena BS15 towards product separation-free biomass refinery.</title>
        <authorList>
            <person name="Mano J."/>
            <person name="Ono H."/>
            <person name="Tanaka T."/>
            <person name="Naito K."/>
            <person name="Sushida H."/>
            <person name="Ike M."/>
            <person name="Tokuyasu K."/>
            <person name="Kitaoka M."/>
        </authorList>
    </citation>
    <scope>NUCLEOTIDE SEQUENCE [LARGE SCALE GENOMIC DNA]</scope>
    <source>
        <strain evidence="12 13">BS15</strain>
    </source>
</reference>
<comment type="cofactor">
    <cofactor evidence="1">
        <name>Mg(2+)</name>
        <dbReference type="ChEBI" id="CHEBI:18420"/>
    </cofactor>
</comment>
<comment type="similarity">
    <text evidence="3">Belongs to the UPRTase family.</text>
</comment>
<evidence type="ECO:0000256" key="8">
    <source>
        <dbReference type="ARBA" id="ARBA00022741"/>
    </source>
</evidence>
<dbReference type="EC" id="2.4.2.9" evidence="4"/>
<evidence type="ECO:0000256" key="2">
    <source>
        <dbReference type="ARBA" id="ARBA00005180"/>
    </source>
</evidence>
<protein>
    <recommendedName>
        <fullName evidence="4">uracil phosphoribosyltransferase</fullName>
        <ecNumber evidence="4">2.4.2.9</ecNumber>
    </recommendedName>
    <alternativeName>
        <fullName evidence="10">UMP pyrophosphorylase</fullName>
    </alternativeName>
</protein>
<keyword evidence="7" id="KW-0808">Transferase</keyword>
<evidence type="ECO:0000256" key="7">
    <source>
        <dbReference type="ARBA" id="ARBA00022679"/>
    </source>
</evidence>
<dbReference type="PANTHER" id="PTHR32315">
    <property type="entry name" value="ADENINE PHOSPHORIBOSYLTRANSFERASE"/>
    <property type="match status" value="1"/>
</dbReference>
<dbReference type="FunFam" id="3.40.50.2020:FF:000003">
    <property type="entry name" value="Uracil phosphoribosyltransferase"/>
    <property type="match status" value="1"/>
</dbReference>
<evidence type="ECO:0000313" key="12">
    <source>
        <dbReference type="EMBL" id="GJN92292.1"/>
    </source>
</evidence>